<dbReference type="InterPro" id="IPR002577">
    <property type="entry name" value="HTH_HxlR"/>
</dbReference>
<keyword evidence="6" id="KW-1185">Reference proteome</keyword>
<dbReference type="SUPFAM" id="SSF46785">
    <property type="entry name" value="Winged helix' DNA-binding domain"/>
    <property type="match status" value="1"/>
</dbReference>
<sequence length="143" mass="15952">MSVAAEPRECSIARTLELVGERWTLLVIRELMVGSRRFEEIARYTGAPRDVLTARLRKLEADGLVERRPYQQRPPRLDYHLTPLGWSLLPVITVLREWGDDHLAGADGPPLVLRHTCGATLRAVVCCSACGEEVRARDLAPVG</sequence>
<dbReference type="PROSITE" id="PS51118">
    <property type="entry name" value="HTH_HXLR"/>
    <property type="match status" value="1"/>
</dbReference>
<dbReference type="InterPro" id="IPR036390">
    <property type="entry name" value="WH_DNA-bd_sf"/>
</dbReference>
<dbReference type="GO" id="GO:0003677">
    <property type="term" value="F:DNA binding"/>
    <property type="evidence" value="ECO:0007669"/>
    <property type="project" value="UniProtKB-KW"/>
</dbReference>
<accession>A0A5B1LXR4</accession>
<evidence type="ECO:0000256" key="3">
    <source>
        <dbReference type="ARBA" id="ARBA00023163"/>
    </source>
</evidence>
<dbReference type="Gene3D" id="1.10.10.10">
    <property type="entry name" value="Winged helix-like DNA-binding domain superfamily/Winged helix DNA-binding domain"/>
    <property type="match status" value="1"/>
</dbReference>
<keyword evidence="3" id="KW-0804">Transcription</keyword>
<dbReference type="Proteomes" id="UP000324351">
    <property type="component" value="Unassembled WGS sequence"/>
</dbReference>
<evidence type="ECO:0000256" key="1">
    <source>
        <dbReference type="ARBA" id="ARBA00023015"/>
    </source>
</evidence>
<organism evidence="5 6">
    <name type="scientific">Nocardioides antri</name>
    <dbReference type="NCBI Taxonomy" id="2607659"/>
    <lineage>
        <taxon>Bacteria</taxon>
        <taxon>Bacillati</taxon>
        <taxon>Actinomycetota</taxon>
        <taxon>Actinomycetes</taxon>
        <taxon>Propionibacteriales</taxon>
        <taxon>Nocardioidaceae</taxon>
        <taxon>Nocardioides</taxon>
    </lineage>
</organism>
<dbReference type="InterPro" id="IPR036388">
    <property type="entry name" value="WH-like_DNA-bd_sf"/>
</dbReference>
<dbReference type="EMBL" id="VUJW01000012">
    <property type="protein sequence ID" value="KAA1424230.1"/>
    <property type="molecule type" value="Genomic_DNA"/>
</dbReference>
<reference evidence="5 6" key="1">
    <citation type="submission" date="2019-09" db="EMBL/GenBank/DDBJ databases">
        <title>Nocardioides panacisoli sp. nov., isolated from the soil of a ginseng field.</title>
        <authorList>
            <person name="Cho C."/>
        </authorList>
    </citation>
    <scope>NUCLEOTIDE SEQUENCE [LARGE SCALE GENOMIC DNA]</scope>
    <source>
        <strain evidence="5 6">BN140041</strain>
    </source>
</reference>
<name>A0A5B1LXR4_9ACTN</name>
<evidence type="ECO:0000259" key="4">
    <source>
        <dbReference type="PROSITE" id="PS51118"/>
    </source>
</evidence>
<dbReference type="Pfam" id="PF01638">
    <property type="entry name" value="HxlR"/>
    <property type="match status" value="1"/>
</dbReference>
<reference evidence="5 6" key="2">
    <citation type="submission" date="2019-09" db="EMBL/GenBank/DDBJ databases">
        <authorList>
            <person name="Jin C."/>
        </authorList>
    </citation>
    <scope>NUCLEOTIDE SEQUENCE [LARGE SCALE GENOMIC DNA]</scope>
    <source>
        <strain evidence="5 6">BN140041</strain>
    </source>
</reference>
<feature type="domain" description="HTH hxlR-type" evidence="4">
    <location>
        <begin position="10"/>
        <end position="107"/>
    </location>
</feature>
<proteinExistence type="predicted"/>
<comment type="caution">
    <text evidence="5">The sequence shown here is derived from an EMBL/GenBank/DDBJ whole genome shotgun (WGS) entry which is preliminary data.</text>
</comment>
<gene>
    <name evidence="5" type="ORF">F0U47_18460</name>
</gene>
<dbReference type="PANTHER" id="PTHR33204">
    <property type="entry name" value="TRANSCRIPTIONAL REGULATOR, MARR FAMILY"/>
    <property type="match status" value="1"/>
</dbReference>
<protein>
    <submittedName>
        <fullName evidence="5">Helix-turn-helix transcriptional regulator</fullName>
    </submittedName>
</protein>
<evidence type="ECO:0000256" key="2">
    <source>
        <dbReference type="ARBA" id="ARBA00023125"/>
    </source>
</evidence>
<dbReference type="InterPro" id="IPR011991">
    <property type="entry name" value="ArsR-like_HTH"/>
</dbReference>
<keyword evidence="1" id="KW-0805">Transcription regulation</keyword>
<keyword evidence="2" id="KW-0238">DNA-binding</keyword>
<dbReference type="RefSeq" id="WP_149751962.1">
    <property type="nucleotide sequence ID" value="NZ_VUJW01000012.1"/>
</dbReference>
<evidence type="ECO:0000313" key="5">
    <source>
        <dbReference type="EMBL" id="KAA1424230.1"/>
    </source>
</evidence>
<dbReference type="AlphaFoldDB" id="A0A5B1LXR4"/>
<evidence type="ECO:0000313" key="6">
    <source>
        <dbReference type="Proteomes" id="UP000324351"/>
    </source>
</evidence>
<dbReference type="PANTHER" id="PTHR33204:SF18">
    <property type="entry name" value="TRANSCRIPTIONAL REGULATORY PROTEIN"/>
    <property type="match status" value="1"/>
</dbReference>
<dbReference type="CDD" id="cd00090">
    <property type="entry name" value="HTH_ARSR"/>
    <property type="match status" value="1"/>
</dbReference>